<dbReference type="PANTHER" id="PTHR21308">
    <property type="entry name" value="PHYTANOYL-COA ALPHA-HYDROXYLASE"/>
    <property type="match status" value="1"/>
</dbReference>
<dbReference type="Proteomes" id="UP000385207">
    <property type="component" value="Unassembled WGS sequence"/>
</dbReference>
<evidence type="ECO:0008006" key="3">
    <source>
        <dbReference type="Google" id="ProtNLM"/>
    </source>
</evidence>
<gene>
    <name evidence="1" type="ORF">PS862_04401</name>
</gene>
<dbReference type="Pfam" id="PF05721">
    <property type="entry name" value="PhyH"/>
    <property type="match status" value="1"/>
</dbReference>
<dbReference type="AlphaFoldDB" id="A0A5E7N4C7"/>
<dbReference type="SUPFAM" id="SSF51197">
    <property type="entry name" value="Clavaminate synthase-like"/>
    <property type="match status" value="1"/>
</dbReference>
<dbReference type="InterPro" id="IPR047128">
    <property type="entry name" value="PhyH"/>
</dbReference>
<organism evidence="1 2">
    <name type="scientific">Pseudomonas fluorescens</name>
    <dbReference type="NCBI Taxonomy" id="294"/>
    <lineage>
        <taxon>Bacteria</taxon>
        <taxon>Pseudomonadati</taxon>
        <taxon>Pseudomonadota</taxon>
        <taxon>Gammaproteobacteria</taxon>
        <taxon>Pseudomonadales</taxon>
        <taxon>Pseudomonadaceae</taxon>
        <taxon>Pseudomonas</taxon>
    </lineage>
</organism>
<dbReference type="OrthoDB" id="3562306at2"/>
<proteinExistence type="predicted"/>
<dbReference type="InterPro" id="IPR008775">
    <property type="entry name" value="Phytyl_CoA_dOase-like"/>
</dbReference>
<protein>
    <recommendedName>
        <fullName evidence="3">Phytanoyl-CoA dioxygenase</fullName>
    </recommendedName>
</protein>
<reference evidence="1 2" key="1">
    <citation type="submission" date="2019-09" db="EMBL/GenBank/DDBJ databases">
        <authorList>
            <person name="Chandra G."/>
            <person name="Truman W A."/>
        </authorList>
    </citation>
    <scope>NUCLEOTIDE SEQUENCE [LARGE SCALE GENOMIC DNA]</scope>
    <source>
        <strain evidence="1">PS862</strain>
    </source>
</reference>
<evidence type="ECO:0000313" key="1">
    <source>
        <dbReference type="EMBL" id="VVP31677.1"/>
    </source>
</evidence>
<dbReference type="PANTHER" id="PTHR21308:SF8">
    <property type="entry name" value="PHYTANOYL-COA DIOXYGENASE FAMILY PROTEIN (AFU_ORTHOLOGUE AFUA_2G09620)"/>
    <property type="match status" value="1"/>
</dbReference>
<name>A0A5E7N4C7_PSEFL</name>
<evidence type="ECO:0000313" key="2">
    <source>
        <dbReference type="Proteomes" id="UP000385207"/>
    </source>
</evidence>
<dbReference type="GO" id="GO:0001561">
    <property type="term" value="P:fatty acid alpha-oxidation"/>
    <property type="evidence" value="ECO:0007669"/>
    <property type="project" value="InterPro"/>
</dbReference>
<accession>A0A5E7N4C7</accession>
<sequence>MNQPLSAFVRADAVQLQVFTRLCEQQADPKDYPHCSEVQGNVPIYHAQTLRDGDRNGVMNELHRLFRDGPGVMVVRQGYTDLAVVDRHSQVFEAIFAREAARGMAADHFAKAGSNGRIWNSLQKAALQSPSSFVEYYANPLLGLIAEAWLGPGYQVTAQVNVVHPGGQAQQPHRDYHLGFQTEEVVERFPLPLHVLSQYLTLQGAVAHSDMPLETGPTLLLPFSQQYALGYLAWRRPEFIDYFQQHAVQLPLNKGDLLFFNPALFHAAGSNRTRDRQRMANLLQISSAFGKTMEALDRDRMMLALYPCLLQRLGDKVLDAQALDAVIACTADGYAFPTNLDTDPPLHGLAPQTGQQLMLQALTERWTYVTFAERVAQMSAKRRA</sequence>
<dbReference type="Gene3D" id="2.60.120.620">
    <property type="entry name" value="q2cbj1_9rhob like domain"/>
    <property type="match status" value="1"/>
</dbReference>
<dbReference type="EMBL" id="CABVII010000022">
    <property type="protein sequence ID" value="VVP31677.1"/>
    <property type="molecule type" value="Genomic_DNA"/>
</dbReference>
<dbReference type="GO" id="GO:0048244">
    <property type="term" value="F:phytanoyl-CoA dioxygenase activity"/>
    <property type="evidence" value="ECO:0007669"/>
    <property type="project" value="InterPro"/>
</dbReference>
<dbReference type="RefSeq" id="WP_150746496.1">
    <property type="nucleotide sequence ID" value="NZ_CABVHE010000031.1"/>
</dbReference>